<gene>
    <name evidence="1" type="ORF">I6N96_01780</name>
</gene>
<organism evidence="1 2">
    <name type="scientific">Enterococcus larvae</name>
    <dbReference type="NCBI Taxonomy" id="2794352"/>
    <lineage>
        <taxon>Bacteria</taxon>
        <taxon>Bacillati</taxon>
        <taxon>Bacillota</taxon>
        <taxon>Bacilli</taxon>
        <taxon>Lactobacillales</taxon>
        <taxon>Enterococcaceae</taxon>
        <taxon>Enterococcus</taxon>
    </lineage>
</organism>
<evidence type="ECO:0000313" key="2">
    <source>
        <dbReference type="Proteomes" id="UP000673375"/>
    </source>
</evidence>
<reference evidence="1 2" key="1">
    <citation type="submission" date="2020-12" db="EMBL/GenBank/DDBJ databases">
        <title>Vagococcus allomyrinae sp. nov. and Enterococcus lavae sp. nov., isolated from the larvae of Allomyrina dichotoma.</title>
        <authorList>
            <person name="Lee S.D."/>
        </authorList>
    </citation>
    <scope>NUCLEOTIDE SEQUENCE [LARGE SCALE GENOMIC DNA]</scope>
    <source>
        <strain evidence="1 2">BWM-S5</strain>
    </source>
</reference>
<dbReference type="Proteomes" id="UP000673375">
    <property type="component" value="Unassembled WGS sequence"/>
</dbReference>
<sequence length="150" mass="17862">MISEGQILSFRNVVSKIYKVYSNEFDLAMDDMSELMEKYSLHANGPFFYSIISDFLNDPLIIEIFVPVKESSIVNLEENELEFKSYFLVDSLLMMRVDNEFEKRTVEAQMKMINYVEKNNMEIHSPFFTMLKEVENQLYIEVYLRALYKQ</sequence>
<keyword evidence="2" id="KW-1185">Reference proteome</keyword>
<comment type="caution">
    <text evidence="1">The sequence shown here is derived from an EMBL/GenBank/DDBJ whole genome shotgun (WGS) entry which is preliminary data.</text>
</comment>
<dbReference type="Pfam" id="PF16895">
    <property type="entry name" value="DUF5085"/>
    <property type="match status" value="1"/>
</dbReference>
<dbReference type="RefSeq" id="WP_209555783.1">
    <property type="nucleotide sequence ID" value="NZ_JAEDXU010000001.1"/>
</dbReference>
<proteinExistence type="predicted"/>
<evidence type="ECO:0000313" key="1">
    <source>
        <dbReference type="EMBL" id="MBP1044992.1"/>
    </source>
</evidence>
<accession>A0ABS4CGA7</accession>
<dbReference type="EMBL" id="JAEDXU010000001">
    <property type="protein sequence ID" value="MBP1044992.1"/>
    <property type="molecule type" value="Genomic_DNA"/>
</dbReference>
<dbReference type="InterPro" id="IPR031664">
    <property type="entry name" value="DUF5085"/>
</dbReference>
<name>A0ABS4CGA7_9ENTE</name>
<protein>
    <submittedName>
        <fullName evidence="1">DUF5085 family protein</fullName>
    </submittedName>
</protein>